<keyword evidence="7" id="KW-0413">Isomerase</keyword>
<dbReference type="RefSeq" id="WP_097018781.1">
    <property type="nucleotide sequence ID" value="NZ_OBDZ01000023.1"/>
</dbReference>
<keyword evidence="5 11" id="KW-0067">ATP-binding</keyword>
<dbReference type="Pfam" id="PF00580">
    <property type="entry name" value="UvrD-helicase"/>
    <property type="match status" value="1"/>
</dbReference>
<dbReference type="Gene3D" id="3.40.50.300">
    <property type="entry name" value="P-loop containing nucleotide triphosphate hydrolases"/>
    <property type="match status" value="2"/>
</dbReference>
<dbReference type="PANTHER" id="PTHR11070:SF2">
    <property type="entry name" value="ATP-DEPENDENT DNA HELICASE SRS2"/>
    <property type="match status" value="1"/>
</dbReference>
<dbReference type="PANTHER" id="PTHR11070">
    <property type="entry name" value="UVRD / RECB / PCRA DNA HELICASE FAMILY MEMBER"/>
    <property type="match status" value="1"/>
</dbReference>
<comment type="catalytic activity">
    <reaction evidence="10">
        <text>ATP + H2O = ADP + phosphate + H(+)</text>
        <dbReference type="Rhea" id="RHEA:13065"/>
        <dbReference type="ChEBI" id="CHEBI:15377"/>
        <dbReference type="ChEBI" id="CHEBI:15378"/>
        <dbReference type="ChEBI" id="CHEBI:30616"/>
        <dbReference type="ChEBI" id="CHEBI:43474"/>
        <dbReference type="ChEBI" id="CHEBI:456216"/>
        <dbReference type="EC" id="5.6.2.4"/>
    </reaction>
</comment>
<evidence type="ECO:0000256" key="7">
    <source>
        <dbReference type="ARBA" id="ARBA00023235"/>
    </source>
</evidence>
<evidence type="ECO:0000256" key="1">
    <source>
        <dbReference type="ARBA" id="ARBA00009922"/>
    </source>
</evidence>
<evidence type="ECO:0000259" key="13">
    <source>
        <dbReference type="PROSITE" id="PS51217"/>
    </source>
</evidence>
<dbReference type="STRING" id="1413210.U472_08030"/>
<comment type="similarity">
    <text evidence="1">Belongs to the helicase family. UvrD subfamily.</text>
</comment>
<evidence type="ECO:0000256" key="4">
    <source>
        <dbReference type="ARBA" id="ARBA00022806"/>
    </source>
</evidence>
<feature type="binding site" evidence="11">
    <location>
        <begin position="26"/>
        <end position="33"/>
    </location>
    <ligand>
        <name>ATP</name>
        <dbReference type="ChEBI" id="CHEBI:30616"/>
    </ligand>
</feature>
<dbReference type="SUPFAM" id="SSF52540">
    <property type="entry name" value="P-loop containing nucleoside triphosphate hydrolases"/>
    <property type="match status" value="1"/>
</dbReference>
<dbReference type="InterPro" id="IPR014016">
    <property type="entry name" value="UvrD-like_ATP-bd"/>
</dbReference>
<evidence type="ECO:0000256" key="10">
    <source>
        <dbReference type="ARBA" id="ARBA00048988"/>
    </source>
</evidence>
<dbReference type="InterPro" id="IPR014017">
    <property type="entry name" value="DNA_helicase_UvrD-like_C"/>
</dbReference>
<dbReference type="EMBL" id="OBDZ01000023">
    <property type="protein sequence ID" value="SNY38230.1"/>
    <property type="molecule type" value="Genomic_DNA"/>
</dbReference>
<comment type="catalytic activity">
    <reaction evidence="8">
        <text>Couples ATP hydrolysis with the unwinding of duplex DNA by translocating in the 3'-5' direction.</text>
        <dbReference type="EC" id="5.6.2.4"/>
    </reaction>
</comment>
<sequence>MNLSLALNTKQLEAVKTTEGAVLVLAGAGSGKTRALTYRIAYLINKGIDPYNILTLTFTNKAAEDMKRKVKELIGDVSKRMWMGTFHSICVRIIGQNIKALGYDRGFVIYDQNESKDLISDIILTMNLDKEKYDPKIVLNMINKAKMNMWSKRELINNYLEIGGGSEEFYQNIGDIYLKYNEVLKDNNAFDFNDLIGKAIELFEMNEDILEKYQERFKYILIDEYQDTSPFQYKLASMLAGKHQNIFVVGDDYQSIYKFRGADMENILNFNEDYPDCKTIKLEQNYRSKKNIIEASNALIANNYRQFDKKAWTEKDEGEPIIICEALNEYGEADYIAEEIDNLIKFSSYSYNDVAILYRSNHQSRVLEEAFIRRRIPYHIVGGLGFYDRKEIKDIISYLKVAVNPQDTIALKRIVNTPKRGIGAKTIDKLINHAQEHVPEFNLFSFAQEDNSLGLFDVMKDPSGVSGIGKKTAERIKQFRRDLEDVITVKESRLTLPEKVDKILKVSGYQAMLELDGSETALNRLDNLAEFLALTENYYNKNQNRDLEDFVRDLKLLSDQDDMNNSNQIKMMTVHASKGLEFPVIFIVGMEEDTFPHYRSVKSGMLEEIEEERRLCYVAMTRAADRLFMTYARERQRYGETRSMTPSRFLDEIPTELILEGNHYRNL</sequence>
<dbReference type="EC" id="5.6.2.4" evidence="9"/>
<feature type="domain" description="UvrD-like helicase ATP-binding" evidence="12">
    <location>
        <begin position="5"/>
        <end position="289"/>
    </location>
</feature>
<dbReference type="Pfam" id="PF13361">
    <property type="entry name" value="UvrD_C"/>
    <property type="match status" value="1"/>
</dbReference>
<dbReference type="Gene3D" id="1.10.486.10">
    <property type="entry name" value="PCRA, domain 4"/>
    <property type="match status" value="1"/>
</dbReference>
<evidence type="ECO:0000256" key="5">
    <source>
        <dbReference type="ARBA" id="ARBA00022840"/>
    </source>
</evidence>
<dbReference type="Proteomes" id="UP000219573">
    <property type="component" value="Unassembled WGS sequence"/>
</dbReference>
<dbReference type="CDD" id="cd18807">
    <property type="entry name" value="SF1_C_UvrD"/>
    <property type="match status" value="1"/>
</dbReference>
<protein>
    <recommendedName>
        <fullName evidence="9">DNA 3'-5' helicase</fullName>
        <ecNumber evidence="9">5.6.2.4</ecNumber>
    </recommendedName>
</protein>
<evidence type="ECO:0000313" key="14">
    <source>
        <dbReference type="EMBL" id="SNY38230.1"/>
    </source>
</evidence>
<dbReference type="GO" id="GO:0003677">
    <property type="term" value="F:DNA binding"/>
    <property type="evidence" value="ECO:0007669"/>
    <property type="project" value="UniProtKB-KW"/>
</dbReference>
<evidence type="ECO:0000256" key="8">
    <source>
        <dbReference type="ARBA" id="ARBA00034617"/>
    </source>
</evidence>
<evidence type="ECO:0000256" key="2">
    <source>
        <dbReference type="ARBA" id="ARBA00022741"/>
    </source>
</evidence>
<name>A0A285HR36_9FIRM</name>
<reference evidence="15" key="1">
    <citation type="submission" date="2017-09" db="EMBL/GenBank/DDBJ databases">
        <authorList>
            <person name="Varghese N."/>
            <person name="Submissions S."/>
        </authorList>
    </citation>
    <scope>NUCLEOTIDE SEQUENCE [LARGE SCALE GENOMIC DNA]</scope>
    <source>
        <strain evidence="15">MSL47</strain>
    </source>
</reference>
<dbReference type="OrthoDB" id="9810135at2"/>
<keyword evidence="2 11" id="KW-0547">Nucleotide-binding</keyword>
<evidence type="ECO:0000256" key="3">
    <source>
        <dbReference type="ARBA" id="ARBA00022801"/>
    </source>
</evidence>
<dbReference type="InterPro" id="IPR013986">
    <property type="entry name" value="DExx_box_DNA_helicase_dom_sf"/>
</dbReference>
<dbReference type="GO" id="GO:0005524">
    <property type="term" value="F:ATP binding"/>
    <property type="evidence" value="ECO:0007669"/>
    <property type="project" value="UniProtKB-UniRule"/>
</dbReference>
<dbReference type="InterPro" id="IPR027417">
    <property type="entry name" value="P-loop_NTPase"/>
</dbReference>
<keyword evidence="15" id="KW-1185">Reference proteome</keyword>
<dbReference type="PROSITE" id="PS51198">
    <property type="entry name" value="UVRD_HELICASE_ATP_BIND"/>
    <property type="match status" value="1"/>
</dbReference>
<accession>A0A285HR36</accession>
<evidence type="ECO:0000259" key="12">
    <source>
        <dbReference type="PROSITE" id="PS51198"/>
    </source>
</evidence>
<dbReference type="Gene3D" id="1.10.10.160">
    <property type="match status" value="1"/>
</dbReference>
<dbReference type="GO" id="GO:0000725">
    <property type="term" value="P:recombinational repair"/>
    <property type="evidence" value="ECO:0007669"/>
    <property type="project" value="TreeGrafter"/>
</dbReference>
<gene>
    <name evidence="14" type="ORF">SAMN06265827_12338</name>
</gene>
<evidence type="ECO:0000256" key="11">
    <source>
        <dbReference type="PROSITE-ProRule" id="PRU00560"/>
    </source>
</evidence>
<feature type="domain" description="UvrD-like helicase C-terminal" evidence="13">
    <location>
        <begin position="290"/>
        <end position="579"/>
    </location>
</feature>
<dbReference type="GO" id="GO:0005829">
    <property type="term" value="C:cytosol"/>
    <property type="evidence" value="ECO:0007669"/>
    <property type="project" value="TreeGrafter"/>
</dbReference>
<keyword evidence="3 11" id="KW-0378">Hydrolase</keyword>
<evidence type="ECO:0000313" key="15">
    <source>
        <dbReference type="Proteomes" id="UP000219573"/>
    </source>
</evidence>
<organism evidence="14 15">
    <name type="scientific">Orenia metallireducens</name>
    <dbReference type="NCBI Taxonomy" id="1413210"/>
    <lineage>
        <taxon>Bacteria</taxon>
        <taxon>Bacillati</taxon>
        <taxon>Bacillota</taxon>
        <taxon>Clostridia</taxon>
        <taxon>Halanaerobiales</taxon>
        <taxon>Halobacteroidaceae</taxon>
        <taxon>Orenia</taxon>
    </lineage>
</organism>
<proteinExistence type="inferred from homology"/>
<dbReference type="CDD" id="cd17932">
    <property type="entry name" value="DEXQc_UvrD"/>
    <property type="match status" value="1"/>
</dbReference>
<dbReference type="GO" id="GO:0043138">
    <property type="term" value="F:3'-5' DNA helicase activity"/>
    <property type="evidence" value="ECO:0007669"/>
    <property type="project" value="UniProtKB-EC"/>
</dbReference>
<keyword evidence="6" id="KW-0238">DNA-binding</keyword>
<keyword evidence="4 11" id="KW-0347">Helicase</keyword>
<dbReference type="AlphaFoldDB" id="A0A285HR36"/>
<dbReference type="GO" id="GO:0016887">
    <property type="term" value="F:ATP hydrolysis activity"/>
    <property type="evidence" value="ECO:0007669"/>
    <property type="project" value="RHEA"/>
</dbReference>
<dbReference type="PROSITE" id="PS51217">
    <property type="entry name" value="UVRD_HELICASE_CTER"/>
    <property type="match status" value="1"/>
</dbReference>
<dbReference type="InterPro" id="IPR000212">
    <property type="entry name" value="DNA_helicase_UvrD/REP"/>
</dbReference>
<evidence type="ECO:0000256" key="9">
    <source>
        <dbReference type="ARBA" id="ARBA00034808"/>
    </source>
</evidence>
<evidence type="ECO:0000256" key="6">
    <source>
        <dbReference type="ARBA" id="ARBA00023125"/>
    </source>
</evidence>
<dbReference type="GO" id="GO:0033202">
    <property type="term" value="C:DNA helicase complex"/>
    <property type="evidence" value="ECO:0007669"/>
    <property type="project" value="TreeGrafter"/>
</dbReference>